<organism evidence="1 2">
    <name type="scientific">Lasiosphaeria miniovina</name>
    <dbReference type="NCBI Taxonomy" id="1954250"/>
    <lineage>
        <taxon>Eukaryota</taxon>
        <taxon>Fungi</taxon>
        <taxon>Dikarya</taxon>
        <taxon>Ascomycota</taxon>
        <taxon>Pezizomycotina</taxon>
        <taxon>Sordariomycetes</taxon>
        <taxon>Sordariomycetidae</taxon>
        <taxon>Sordariales</taxon>
        <taxon>Lasiosphaeriaceae</taxon>
        <taxon>Lasiosphaeria</taxon>
    </lineage>
</organism>
<dbReference type="EMBL" id="JAUIRO010000007">
    <property type="protein sequence ID" value="KAK0707011.1"/>
    <property type="molecule type" value="Genomic_DNA"/>
</dbReference>
<accession>A0AA40A0E9</accession>
<dbReference type="SUPFAM" id="SSF51735">
    <property type="entry name" value="NAD(P)-binding Rossmann-fold domains"/>
    <property type="match status" value="1"/>
</dbReference>
<dbReference type="RefSeq" id="XP_060292105.1">
    <property type="nucleotide sequence ID" value="XM_060440507.1"/>
</dbReference>
<comment type="caution">
    <text evidence="1">The sequence shown here is derived from an EMBL/GenBank/DDBJ whole genome shotgun (WGS) entry which is preliminary data.</text>
</comment>
<evidence type="ECO:0000313" key="2">
    <source>
        <dbReference type="Proteomes" id="UP001172101"/>
    </source>
</evidence>
<dbReference type="AlphaFoldDB" id="A0AA40A0E9"/>
<dbReference type="InterPro" id="IPR036291">
    <property type="entry name" value="NAD(P)-bd_dom_sf"/>
</dbReference>
<evidence type="ECO:0000313" key="1">
    <source>
        <dbReference type="EMBL" id="KAK0707011.1"/>
    </source>
</evidence>
<proteinExistence type="predicted"/>
<dbReference type="Proteomes" id="UP001172101">
    <property type="component" value="Unassembled WGS sequence"/>
</dbReference>
<dbReference type="PANTHER" id="PTHR14097:SF8">
    <property type="entry name" value="NAD(P)-BINDING DOMAIN-CONTAINING PROTEIN"/>
    <property type="match status" value="1"/>
</dbReference>
<gene>
    <name evidence="1" type="ORF">B0T26DRAFT_680597</name>
</gene>
<keyword evidence="2" id="KW-1185">Reference proteome</keyword>
<name>A0AA40A0E9_9PEZI</name>
<dbReference type="PANTHER" id="PTHR14097">
    <property type="entry name" value="OXIDOREDUCTASE HTATIP2"/>
    <property type="match status" value="1"/>
</dbReference>
<protein>
    <submittedName>
        <fullName evidence="1">Nucleoside-diphosphate-sugar epimerase</fullName>
    </submittedName>
</protein>
<dbReference type="Gene3D" id="3.40.50.720">
    <property type="entry name" value="NAD(P)-binding Rossmann-like Domain"/>
    <property type="match status" value="1"/>
</dbReference>
<dbReference type="GeneID" id="85323777"/>
<reference evidence="1" key="1">
    <citation type="submission" date="2023-06" db="EMBL/GenBank/DDBJ databases">
        <title>Genome-scale phylogeny and comparative genomics of the fungal order Sordariales.</title>
        <authorList>
            <consortium name="Lawrence Berkeley National Laboratory"/>
            <person name="Hensen N."/>
            <person name="Bonometti L."/>
            <person name="Westerberg I."/>
            <person name="Brannstrom I.O."/>
            <person name="Guillou S."/>
            <person name="Cros-Aarteil S."/>
            <person name="Calhoun S."/>
            <person name="Haridas S."/>
            <person name="Kuo A."/>
            <person name="Mondo S."/>
            <person name="Pangilinan J."/>
            <person name="Riley R."/>
            <person name="LaButti K."/>
            <person name="Andreopoulos B."/>
            <person name="Lipzen A."/>
            <person name="Chen C."/>
            <person name="Yanf M."/>
            <person name="Daum C."/>
            <person name="Ng V."/>
            <person name="Clum A."/>
            <person name="Steindorff A."/>
            <person name="Ohm R."/>
            <person name="Martin F."/>
            <person name="Silar P."/>
            <person name="Natvig D."/>
            <person name="Lalanne C."/>
            <person name="Gautier V."/>
            <person name="Ament-velasquez S.L."/>
            <person name="Kruys A."/>
            <person name="Hutchinson M.I."/>
            <person name="Powell A.J."/>
            <person name="Barry K."/>
            <person name="Miller A.N."/>
            <person name="Grigoriev I.V."/>
            <person name="Debuchy R."/>
            <person name="Gladieux P."/>
            <person name="Thoren M.H."/>
            <person name="Johannesson H."/>
        </authorList>
    </citation>
    <scope>NUCLEOTIDE SEQUENCE</scope>
    <source>
        <strain evidence="1">SMH2392-1A</strain>
    </source>
</reference>
<sequence>MHLILAGATGLVGSAALDAMLKISDVTRISILSRRPVPMAEAANDARINVVIHTDFSSYDSNVLQKLSDADGCVWALGISQTLVGKEEYIKITKDYAVAAAEAFQNIPSTTKKPFNFVYVSGRGATFTPGLMTPLYGRVKGETELLLAEMRRKNPDFRAATVRPAWVDDADHAAIKPYIPGDKGFVLRSITVGVLGPVVRVANKASWSPTGPLGVLLTEMALGRFDDEQACAGKGYHTLDGGFKVVDNVGMRRLGGWDEKK</sequence>